<comment type="caution">
    <text evidence="2">The sequence shown here is derived from an EMBL/GenBank/DDBJ whole genome shotgun (WGS) entry which is preliminary data.</text>
</comment>
<organism evidence="2 3">
    <name type="scientific">Zhenpiania hominis</name>
    <dbReference type="NCBI Taxonomy" id="2763644"/>
    <lineage>
        <taxon>Bacteria</taxon>
        <taxon>Bacillati</taxon>
        <taxon>Bacillota</taxon>
        <taxon>Clostridia</taxon>
        <taxon>Peptostreptococcales</taxon>
        <taxon>Anaerovoracaceae</taxon>
        <taxon>Zhenpiania</taxon>
    </lineage>
</organism>
<evidence type="ECO:0000256" key="1">
    <source>
        <dbReference type="SAM" id="Phobius"/>
    </source>
</evidence>
<evidence type="ECO:0000313" key="2">
    <source>
        <dbReference type="EMBL" id="MBC6681419.1"/>
    </source>
</evidence>
<dbReference type="RefSeq" id="WP_187304501.1">
    <property type="nucleotide sequence ID" value="NZ_JACRYT010000047.1"/>
</dbReference>
<reference evidence="2" key="1">
    <citation type="submission" date="2020-08" db="EMBL/GenBank/DDBJ databases">
        <title>Genome public.</title>
        <authorList>
            <person name="Liu C."/>
            <person name="Sun Q."/>
        </authorList>
    </citation>
    <scope>NUCLEOTIDE SEQUENCE</scope>
    <source>
        <strain evidence="2">BX12</strain>
    </source>
</reference>
<gene>
    <name evidence="2" type="ORF">H9L42_16545</name>
</gene>
<feature type="transmembrane region" description="Helical" evidence="1">
    <location>
        <begin position="72"/>
        <end position="99"/>
    </location>
</feature>
<sequence length="428" mass="48267">MEQRKNDLKIARLKEELGRAIEGDDVDTADLITAQLLKLQGLRSRKKIPKGFAERIAVEGTGFRGKREKRKLLFVLAAVLVLMFSVGVISYAAGIFFPYTKNRDGSVTPVNALQESVEFKAAQEYHSYLDHMTEEEWARLADTSESAIYDVPSKVEEICRKYNLKFATTRTEFSSYGSAEQQLEKMGMKSLLGTRLRELFKETEGGKFSGYMLDDGNLHMEAEVNGRDSQTRSIISIDLTPEGSFPWTGFTPNMGGFDEARSVDLIQSESGLCFPYIETSEKDSAEAFNKVGKYYITLGVSKVLTERVEQAFEKERTDLMEELDQTVRKKTGCANYESLSEKFGVGLGKAVAADAAAVRNAEEEQNWDRKRSLLLKYGGLTETELDVFDECEKKIANLQKKSDQLCILTRKDMEEALALFDFESLQKR</sequence>
<dbReference type="Proteomes" id="UP000602647">
    <property type="component" value="Unassembled WGS sequence"/>
</dbReference>
<name>A0A923STG6_9FIRM</name>
<keyword evidence="1" id="KW-0812">Transmembrane</keyword>
<keyword evidence="1" id="KW-1133">Transmembrane helix</keyword>
<keyword evidence="3" id="KW-1185">Reference proteome</keyword>
<accession>A0A923STG6</accession>
<protein>
    <submittedName>
        <fullName evidence="2">Uncharacterized protein</fullName>
    </submittedName>
</protein>
<proteinExistence type="predicted"/>
<dbReference type="EMBL" id="JACRYT010000047">
    <property type="protein sequence ID" value="MBC6681419.1"/>
    <property type="molecule type" value="Genomic_DNA"/>
</dbReference>
<keyword evidence="1" id="KW-0472">Membrane</keyword>
<evidence type="ECO:0000313" key="3">
    <source>
        <dbReference type="Proteomes" id="UP000602647"/>
    </source>
</evidence>
<dbReference type="AlphaFoldDB" id="A0A923STG6"/>